<evidence type="ECO:0000256" key="7">
    <source>
        <dbReference type="ARBA" id="ARBA00023141"/>
    </source>
</evidence>
<evidence type="ECO:0000256" key="9">
    <source>
        <dbReference type="HAMAP-Rule" id="MF_00134"/>
    </source>
</evidence>
<evidence type="ECO:0000256" key="8">
    <source>
        <dbReference type="ARBA" id="ARBA00023239"/>
    </source>
</evidence>
<evidence type="ECO:0000256" key="6">
    <source>
        <dbReference type="ARBA" id="ARBA00022822"/>
    </source>
</evidence>
<reference evidence="11" key="1">
    <citation type="submission" date="2020-10" db="EMBL/GenBank/DDBJ databases">
        <authorList>
            <person name="Gilroy R."/>
        </authorList>
    </citation>
    <scope>NUCLEOTIDE SEQUENCE</scope>
    <source>
        <strain evidence="11">ChiSjej1B19-7085</strain>
    </source>
</reference>
<dbReference type="AlphaFoldDB" id="A0A9D1DP68"/>
<dbReference type="EC" id="4.1.1.48" evidence="9"/>
<evidence type="ECO:0000256" key="5">
    <source>
        <dbReference type="ARBA" id="ARBA00022793"/>
    </source>
</evidence>
<accession>A0A9D1DP68</accession>
<keyword evidence="4 9" id="KW-0028">Amino-acid biosynthesis</keyword>
<dbReference type="FunFam" id="3.20.20.70:FF:000024">
    <property type="entry name" value="Indole-3-glycerol phosphate synthase"/>
    <property type="match status" value="1"/>
</dbReference>
<keyword evidence="5 9" id="KW-0210">Decarboxylase</keyword>
<dbReference type="HAMAP" id="MF_00134_B">
    <property type="entry name" value="IGPS_B"/>
    <property type="match status" value="1"/>
</dbReference>
<dbReference type="Pfam" id="PF00218">
    <property type="entry name" value="IGPS"/>
    <property type="match status" value="1"/>
</dbReference>
<dbReference type="GO" id="GO:0000162">
    <property type="term" value="P:L-tryptophan biosynthetic process"/>
    <property type="evidence" value="ECO:0007669"/>
    <property type="project" value="UniProtKB-UniRule"/>
</dbReference>
<dbReference type="InterPro" id="IPR045186">
    <property type="entry name" value="Indole-3-glycerol_P_synth"/>
</dbReference>
<evidence type="ECO:0000313" key="11">
    <source>
        <dbReference type="EMBL" id="HIR56504.1"/>
    </source>
</evidence>
<dbReference type="CDD" id="cd00331">
    <property type="entry name" value="IGPS"/>
    <property type="match status" value="1"/>
</dbReference>
<dbReference type="InterPro" id="IPR001468">
    <property type="entry name" value="Indole-3-GlycerolPSynthase_CS"/>
</dbReference>
<dbReference type="PANTHER" id="PTHR22854">
    <property type="entry name" value="TRYPTOPHAN BIOSYNTHESIS PROTEIN"/>
    <property type="match status" value="1"/>
</dbReference>
<comment type="similarity">
    <text evidence="3 9">Belongs to the TrpC family.</text>
</comment>
<keyword evidence="8 9" id="KW-0456">Lyase</keyword>
<dbReference type="GO" id="GO:0004640">
    <property type="term" value="F:phosphoribosylanthranilate isomerase activity"/>
    <property type="evidence" value="ECO:0007669"/>
    <property type="project" value="TreeGrafter"/>
</dbReference>
<gene>
    <name evidence="9 11" type="primary">trpC</name>
    <name evidence="11" type="ORF">IAA54_02465</name>
</gene>
<organism evidence="11 12">
    <name type="scientific">Candidatus Gallacutalibacter pullicola</name>
    <dbReference type="NCBI Taxonomy" id="2840830"/>
    <lineage>
        <taxon>Bacteria</taxon>
        <taxon>Bacillati</taxon>
        <taxon>Bacillota</taxon>
        <taxon>Clostridia</taxon>
        <taxon>Eubacteriales</taxon>
        <taxon>Candidatus Gallacutalibacter</taxon>
    </lineage>
</organism>
<dbReference type="NCBIfam" id="NF001377">
    <property type="entry name" value="PRK00278.2-4"/>
    <property type="match status" value="1"/>
</dbReference>
<dbReference type="SUPFAM" id="SSF51366">
    <property type="entry name" value="Ribulose-phoshate binding barrel"/>
    <property type="match status" value="1"/>
</dbReference>
<dbReference type="EMBL" id="DVHF01000033">
    <property type="protein sequence ID" value="HIR56504.1"/>
    <property type="molecule type" value="Genomic_DNA"/>
</dbReference>
<feature type="domain" description="Indole-3-glycerol phosphate synthase" evidence="10">
    <location>
        <begin position="6"/>
        <end position="258"/>
    </location>
</feature>
<evidence type="ECO:0000313" key="12">
    <source>
        <dbReference type="Proteomes" id="UP000886785"/>
    </source>
</evidence>
<evidence type="ECO:0000256" key="3">
    <source>
        <dbReference type="ARBA" id="ARBA00008737"/>
    </source>
</evidence>
<dbReference type="GO" id="GO:0004425">
    <property type="term" value="F:indole-3-glycerol-phosphate synthase activity"/>
    <property type="evidence" value="ECO:0007669"/>
    <property type="project" value="UniProtKB-UniRule"/>
</dbReference>
<dbReference type="Proteomes" id="UP000886785">
    <property type="component" value="Unassembled WGS sequence"/>
</dbReference>
<dbReference type="InterPro" id="IPR011060">
    <property type="entry name" value="RibuloseP-bd_barrel"/>
</dbReference>
<keyword evidence="7 9" id="KW-0057">Aromatic amino acid biosynthesis</keyword>
<protein>
    <recommendedName>
        <fullName evidence="9">Indole-3-glycerol phosphate synthase</fullName>
        <shortName evidence="9">IGPS</shortName>
        <ecNumber evidence="9">4.1.1.48</ecNumber>
    </recommendedName>
</protein>
<dbReference type="PROSITE" id="PS00614">
    <property type="entry name" value="IGPS"/>
    <property type="match status" value="1"/>
</dbReference>
<comment type="caution">
    <text evidence="11">The sequence shown here is derived from an EMBL/GenBank/DDBJ whole genome shotgun (WGS) entry which is preliminary data.</text>
</comment>
<keyword evidence="6 9" id="KW-0822">Tryptophan biosynthesis</keyword>
<comment type="pathway">
    <text evidence="2 9">Amino-acid biosynthesis; L-tryptophan biosynthesis; L-tryptophan from chorismate: step 4/5.</text>
</comment>
<dbReference type="InterPro" id="IPR013785">
    <property type="entry name" value="Aldolase_TIM"/>
</dbReference>
<dbReference type="Gene3D" id="3.20.20.70">
    <property type="entry name" value="Aldolase class I"/>
    <property type="match status" value="1"/>
</dbReference>
<comment type="catalytic activity">
    <reaction evidence="1 9">
        <text>1-(2-carboxyphenylamino)-1-deoxy-D-ribulose 5-phosphate + H(+) = (1S,2R)-1-C-(indol-3-yl)glycerol 3-phosphate + CO2 + H2O</text>
        <dbReference type="Rhea" id="RHEA:23476"/>
        <dbReference type="ChEBI" id="CHEBI:15377"/>
        <dbReference type="ChEBI" id="CHEBI:15378"/>
        <dbReference type="ChEBI" id="CHEBI:16526"/>
        <dbReference type="ChEBI" id="CHEBI:58613"/>
        <dbReference type="ChEBI" id="CHEBI:58866"/>
        <dbReference type="EC" id="4.1.1.48"/>
    </reaction>
</comment>
<reference evidence="11" key="2">
    <citation type="journal article" date="2021" name="PeerJ">
        <title>Extensive microbial diversity within the chicken gut microbiome revealed by metagenomics and culture.</title>
        <authorList>
            <person name="Gilroy R."/>
            <person name="Ravi A."/>
            <person name="Getino M."/>
            <person name="Pursley I."/>
            <person name="Horton D.L."/>
            <person name="Alikhan N.F."/>
            <person name="Baker D."/>
            <person name="Gharbi K."/>
            <person name="Hall N."/>
            <person name="Watson M."/>
            <person name="Adriaenssens E.M."/>
            <person name="Foster-Nyarko E."/>
            <person name="Jarju S."/>
            <person name="Secka A."/>
            <person name="Antonio M."/>
            <person name="Oren A."/>
            <person name="Chaudhuri R.R."/>
            <person name="La Ragione R."/>
            <person name="Hildebrand F."/>
            <person name="Pallen M.J."/>
        </authorList>
    </citation>
    <scope>NUCLEOTIDE SEQUENCE</scope>
    <source>
        <strain evidence="11">ChiSjej1B19-7085</strain>
    </source>
</reference>
<sequence>MAATILETIAAHARRRVEQDKAGESMELLQERCRQAGRAHGERFRQALERPGLSLICEIKKASPSKGVISEEFPYLDIAREYQKAGADAISCLTEPKWFLGSDEIFRDVRAAIDLPMLRKDFTVDPYQIYQARLMGADCVLLICALLDCGTLAAYLQICDDLGLSALVEAHDSAEIETAVSAGAEIIGVNNRNLRDFSVDFSNAARLREHIPPGVIYVAESGVSSAQDAAALRKAGADAALVGEFLMRSHDRCAALAALREASR</sequence>
<evidence type="ECO:0000256" key="2">
    <source>
        <dbReference type="ARBA" id="ARBA00004696"/>
    </source>
</evidence>
<dbReference type="PANTHER" id="PTHR22854:SF2">
    <property type="entry name" value="INDOLE-3-GLYCEROL-PHOSPHATE SYNTHASE"/>
    <property type="match status" value="1"/>
</dbReference>
<evidence type="ECO:0000256" key="1">
    <source>
        <dbReference type="ARBA" id="ARBA00001633"/>
    </source>
</evidence>
<name>A0A9D1DP68_9FIRM</name>
<evidence type="ECO:0000256" key="4">
    <source>
        <dbReference type="ARBA" id="ARBA00022605"/>
    </source>
</evidence>
<proteinExistence type="inferred from homology"/>
<evidence type="ECO:0000259" key="10">
    <source>
        <dbReference type="Pfam" id="PF00218"/>
    </source>
</evidence>
<dbReference type="InterPro" id="IPR013798">
    <property type="entry name" value="Indole-3-glycerol_P_synth_dom"/>
</dbReference>